<feature type="transmembrane region" description="Helical" evidence="3">
    <location>
        <begin position="371"/>
        <end position="390"/>
    </location>
</feature>
<dbReference type="OMA" id="RFHADEA"/>
<dbReference type="GeneID" id="592624"/>
<dbReference type="RefSeq" id="XP_797230.4">
    <property type="nucleotide sequence ID" value="XM_792137.5"/>
</dbReference>
<dbReference type="AlphaFoldDB" id="A0A7M7RF75"/>
<evidence type="ECO:0000256" key="2">
    <source>
        <dbReference type="SAM" id="MobiDB-lite"/>
    </source>
</evidence>
<dbReference type="PANTHER" id="PTHR16095">
    <property type="entry name" value="TRANSMEMBRANE PROTEIN 143 FAMILY MEMBER"/>
    <property type="match status" value="1"/>
</dbReference>
<evidence type="ECO:0000313" key="4">
    <source>
        <dbReference type="EnsemblMetazoa" id="XP_797230"/>
    </source>
</evidence>
<organism evidence="4 5">
    <name type="scientific">Strongylocentrotus purpuratus</name>
    <name type="common">Purple sea urchin</name>
    <dbReference type="NCBI Taxonomy" id="7668"/>
    <lineage>
        <taxon>Eukaryota</taxon>
        <taxon>Metazoa</taxon>
        <taxon>Echinodermata</taxon>
        <taxon>Eleutherozoa</taxon>
        <taxon>Echinozoa</taxon>
        <taxon>Echinoidea</taxon>
        <taxon>Euechinoidea</taxon>
        <taxon>Echinacea</taxon>
        <taxon>Camarodonta</taxon>
        <taxon>Echinidea</taxon>
        <taxon>Strongylocentrotidae</taxon>
        <taxon>Strongylocentrotus</taxon>
    </lineage>
</organism>
<reference evidence="5" key="1">
    <citation type="submission" date="2015-02" db="EMBL/GenBank/DDBJ databases">
        <title>Genome sequencing for Strongylocentrotus purpuratus.</title>
        <authorList>
            <person name="Murali S."/>
            <person name="Liu Y."/>
            <person name="Vee V."/>
            <person name="English A."/>
            <person name="Wang M."/>
            <person name="Skinner E."/>
            <person name="Han Y."/>
            <person name="Muzny D.M."/>
            <person name="Worley K.C."/>
            <person name="Gibbs R.A."/>
        </authorList>
    </citation>
    <scope>NUCLEOTIDE SEQUENCE</scope>
</reference>
<evidence type="ECO:0008006" key="6">
    <source>
        <dbReference type="Google" id="ProtNLM"/>
    </source>
</evidence>
<dbReference type="OrthoDB" id="2020015at2759"/>
<keyword evidence="3" id="KW-0472">Membrane</keyword>
<dbReference type="Pfam" id="PF12576">
    <property type="entry name" value="DUF3754"/>
    <property type="match status" value="1"/>
</dbReference>
<proteinExistence type="predicted"/>
<keyword evidence="5" id="KW-1185">Reference proteome</keyword>
<dbReference type="InterPro" id="IPR022227">
    <property type="entry name" value="DUF3754"/>
</dbReference>
<evidence type="ECO:0000256" key="3">
    <source>
        <dbReference type="SAM" id="Phobius"/>
    </source>
</evidence>
<dbReference type="InParanoid" id="A0A7M7RF75"/>
<evidence type="ECO:0000256" key="1">
    <source>
        <dbReference type="ARBA" id="ARBA00022553"/>
    </source>
</evidence>
<dbReference type="Proteomes" id="UP000007110">
    <property type="component" value="Unassembled WGS sequence"/>
</dbReference>
<dbReference type="EnsemblMetazoa" id="XM_792137">
    <property type="protein sequence ID" value="XP_797230"/>
    <property type="gene ID" value="LOC592624"/>
</dbReference>
<keyword evidence="3" id="KW-1133">Transmembrane helix</keyword>
<sequence length="567" mass="63110">MMAARFLLRLQPMPLRFGCIIRQRHQLLTRPLQQHCYCTAAAAPQPKTSTPAPSSSSSSSSSSSPSSSQSSSSSTSSSSTTSTSTGTGTPTTAVTPSSQGLAQDKTVAKVAPSMNPVLDVGPNDEDGFRERFIPLSRRSLIRELMQEDDFLTDAERRRYEEFAIAMDNAISKQYHGVLAELKQLFDPVNPDKDTIANRLLGKREKDDSEFWLMQKLQALMESANFHELPSHVVKKALDEHMAGEGVNVSVNAKNYEILRFWALGKELPTDTTPWYKRLSKSFFYKASKRSPPAAIRYYKRIVVAVKPKGQDKLMLKMFKEIPTGALEQLLPDGKIKMSGSDQGLLMATASIGSLTLLVKVVTVLADIQLQWTLIVAALTGIIGLRGWNTYKNRRTRYMMQLSKTLYFKNVANNRGLLALVVDRAQDESFKECLLAYTFLLTNRPEAVREAANTDPTSLPSLLGGIPGSALDMTVEEWVRERTGANVSFSSKTARSILEDFGILYADEDDTLAVLPLDAALLGLPRQPASMATRTEEVELEEGYDKIFRENEKTYKKEDKTQRRHGWS</sequence>
<keyword evidence="1" id="KW-0597">Phosphoprotein</keyword>
<feature type="region of interest" description="Disordered" evidence="2">
    <location>
        <begin position="43"/>
        <end position="108"/>
    </location>
</feature>
<reference evidence="4" key="2">
    <citation type="submission" date="2021-01" db="UniProtKB">
        <authorList>
            <consortium name="EnsemblMetazoa"/>
        </authorList>
    </citation>
    <scope>IDENTIFICATION</scope>
</reference>
<accession>A0A7M7RF75</accession>
<dbReference type="KEGG" id="spu:592624"/>
<keyword evidence="3" id="KW-0812">Transmembrane</keyword>
<evidence type="ECO:0000313" key="5">
    <source>
        <dbReference type="Proteomes" id="UP000007110"/>
    </source>
</evidence>
<dbReference type="CTD" id="55260"/>
<name>A0A7M7RF75_STRPU</name>
<protein>
    <recommendedName>
        <fullName evidence="6">Transmembrane protein 143</fullName>
    </recommendedName>
</protein>
<dbReference type="PANTHER" id="PTHR16095:SF11">
    <property type="entry name" value="TRANSMEMBRANE PROTEIN 143"/>
    <property type="match status" value="1"/>
</dbReference>
<feature type="compositionally biased region" description="Low complexity" evidence="2">
    <location>
        <begin position="43"/>
        <end position="98"/>
    </location>
</feature>